<gene>
    <name evidence="3" type="ORF">IW245_000659</name>
</gene>
<evidence type="ECO:0000313" key="3">
    <source>
        <dbReference type="EMBL" id="MBG6134465.1"/>
    </source>
</evidence>
<evidence type="ECO:0000256" key="1">
    <source>
        <dbReference type="ARBA" id="ARBA00022729"/>
    </source>
</evidence>
<dbReference type="Proteomes" id="UP000622552">
    <property type="component" value="Unassembled WGS sequence"/>
</dbReference>
<dbReference type="EMBL" id="JADOUF010000001">
    <property type="protein sequence ID" value="MBG6134465.1"/>
    <property type="molecule type" value="Genomic_DNA"/>
</dbReference>
<dbReference type="PANTHER" id="PTHR43037:SF1">
    <property type="entry name" value="BLL1128 PROTEIN"/>
    <property type="match status" value="1"/>
</dbReference>
<name>A0A8J7G7H4_9ACTN</name>
<dbReference type="Gene3D" id="3.40.50.1820">
    <property type="entry name" value="alpha/beta hydrolase"/>
    <property type="match status" value="1"/>
</dbReference>
<reference evidence="3" key="1">
    <citation type="submission" date="2020-11" db="EMBL/GenBank/DDBJ databases">
        <title>Sequencing the genomes of 1000 actinobacteria strains.</title>
        <authorList>
            <person name="Klenk H.-P."/>
        </authorList>
    </citation>
    <scope>NUCLEOTIDE SEQUENCE</scope>
    <source>
        <strain evidence="3">DSM 45356</strain>
    </source>
</reference>
<dbReference type="RefSeq" id="WP_386779072.1">
    <property type="nucleotide sequence ID" value="NZ_JBHTLE010000014.1"/>
</dbReference>
<sequence length="301" mass="30887">MRRMLALLLCAATVLTSCRPAHGSAGAEHRITVAGVTRTYRVHIPAGGSGAGPVVLALHGALGTGEGLEALTGLDRVADERGLILVYPDGFDRSWADGRGVSPADKAHMDDVAFLAAVLDAVRRDHPAADRSRAFVLGMSNGAMMAHRLGCELSDRITAVAAVAGGIPATVAMGCHPARPPRMLDIQGTADPLVPYTGGEVTVPGTGQQRGELLSASDTATHWARLAGCAGPPTAAALPDRVDDGTTTGTLTWCAGQVELYAVTGGGHTWPGGVQYLPAVVVGPTARDFDASQVIGAFFAR</sequence>
<evidence type="ECO:0000256" key="2">
    <source>
        <dbReference type="SAM" id="SignalP"/>
    </source>
</evidence>
<protein>
    <submittedName>
        <fullName evidence="3">Polyhydroxybutyrate depolymerase</fullName>
    </submittedName>
</protein>
<dbReference type="SUPFAM" id="SSF53474">
    <property type="entry name" value="alpha/beta-Hydrolases"/>
    <property type="match status" value="1"/>
</dbReference>
<keyword evidence="1 2" id="KW-0732">Signal</keyword>
<feature type="chain" id="PRO_5035251131" evidence="2">
    <location>
        <begin position="24"/>
        <end position="301"/>
    </location>
</feature>
<comment type="caution">
    <text evidence="3">The sequence shown here is derived from an EMBL/GenBank/DDBJ whole genome shotgun (WGS) entry which is preliminary data.</text>
</comment>
<dbReference type="PANTHER" id="PTHR43037">
    <property type="entry name" value="UNNAMED PRODUCT-RELATED"/>
    <property type="match status" value="1"/>
</dbReference>
<dbReference type="InterPro" id="IPR050955">
    <property type="entry name" value="Plant_Biomass_Hydrol_Est"/>
</dbReference>
<feature type="signal peptide" evidence="2">
    <location>
        <begin position="1"/>
        <end position="23"/>
    </location>
</feature>
<dbReference type="PROSITE" id="PS51257">
    <property type="entry name" value="PROKAR_LIPOPROTEIN"/>
    <property type="match status" value="1"/>
</dbReference>
<keyword evidence="4" id="KW-1185">Reference proteome</keyword>
<dbReference type="InterPro" id="IPR029058">
    <property type="entry name" value="AB_hydrolase_fold"/>
</dbReference>
<dbReference type="AlphaFoldDB" id="A0A8J7G7H4"/>
<evidence type="ECO:0000313" key="4">
    <source>
        <dbReference type="Proteomes" id="UP000622552"/>
    </source>
</evidence>
<organism evidence="3 4">
    <name type="scientific">Longispora fulva</name>
    <dbReference type="NCBI Taxonomy" id="619741"/>
    <lineage>
        <taxon>Bacteria</taxon>
        <taxon>Bacillati</taxon>
        <taxon>Actinomycetota</taxon>
        <taxon>Actinomycetes</taxon>
        <taxon>Micromonosporales</taxon>
        <taxon>Micromonosporaceae</taxon>
        <taxon>Longispora</taxon>
    </lineage>
</organism>
<accession>A0A8J7G7H4</accession>
<proteinExistence type="predicted"/>